<dbReference type="InterPro" id="IPR008930">
    <property type="entry name" value="Terpenoid_cyclase/PrenylTrfase"/>
</dbReference>
<dbReference type="Pfam" id="PF03936">
    <property type="entry name" value="Terpene_synth_C"/>
    <property type="match status" value="1"/>
</dbReference>
<evidence type="ECO:0000313" key="6">
    <source>
        <dbReference type="EMBL" id="QLI42759.1"/>
    </source>
</evidence>
<dbReference type="SFLD" id="SFLDG01019">
    <property type="entry name" value="Terpene_Cyclase_Like_1_C_Termi"/>
    <property type="match status" value="1"/>
</dbReference>
<dbReference type="PANTHER" id="PTHR31225:SF93">
    <property type="entry name" value="ALPHA-HUMULENE_(-)-(E)-BETA-CARYOPHYLLENE SYNTHASE"/>
    <property type="match status" value="1"/>
</dbReference>
<evidence type="ECO:0000256" key="3">
    <source>
        <dbReference type="ARBA" id="ARBA00023239"/>
    </source>
</evidence>
<dbReference type="Gene3D" id="1.50.10.130">
    <property type="entry name" value="Terpene synthase, N-terminal domain"/>
    <property type="match status" value="1"/>
</dbReference>
<feature type="domain" description="Terpene synthase N-terminal" evidence="4">
    <location>
        <begin position="78"/>
        <end position="238"/>
    </location>
</feature>
<organism evidence="6">
    <name type="scientific">Nigella sativa</name>
    <name type="common">Black cumin</name>
    <dbReference type="NCBI Taxonomy" id="555479"/>
    <lineage>
        <taxon>Eukaryota</taxon>
        <taxon>Viridiplantae</taxon>
        <taxon>Streptophyta</taxon>
        <taxon>Embryophyta</taxon>
        <taxon>Tracheophyta</taxon>
        <taxon>Spermatophyta</taxon>
        <taxon>Magnoliopsida</taxon>
        <taxon>Ranunculales</taxon>
        <taxon>Ranunculaceae</taxon>
        <taxon>Ranunculoideae</taxon>
        <taxon>Nigelleae</taxon>
        <taxon>Nigella</taxon>
    </lineage>
</organism>
<evidence type="ECO:0000259" key="4">
    <source>
        <dbReference type="Pfam" id="PF01397"/>
    </source>
</evidence>
<dbReference type="InterPro" id="IPR034741">
    <property type="entry name" value="Terpene_cyclase-like_1_C"/>
</dbReference>
<evidence type="ECO:0000256" key="1">
    <source>
        <dbReference type="ARBA" id="ARBA00022723"/>
    </source>
</evidence>
<name>A0A7D5TIY0_NIGSA</name>
<dbReference type="SFLD" id="SFLDS00005">
    <property type="entry name" value="Isoprenoid_Synthase_Type_I"/>
    <property type="match status" value="1"/>
</dbReference>
<evidence type="ECO:0000259" key="5">
    <source>
        <dbReference type="Pfam" id="PF03936"/>
    </source>
</evidence>
<dbReference type="SUPFAM" id="SSF48576">
    <property type="entry name" value="Terpenoid synthases"/>
    <property type="match status" value="1"/>
</dbReference>
<keyword evidence="3" id="KW-0456">Lyase</keyword>
<accession>A0A7D5TIY0</accession>
<dbReference type="InterPro" id="IPR005630">
    <property type="entry name" value="Terpene_synthase_metal-bd"/>
</dbReference>
<dbReference type="InterPro" id="IPR044814">
    <property type="entry name" value="Terpene_cyclase_plant_C1"/>
</dbReference>
<dbReference type="GO" id="GO:0010333">
    <property type="term" value="F:terpene synthase activity"/>
    <property type="evidence" value="ECO:0007669"/>
    <property type="project" value="InterPro"/>
</dbReference>
<feature type="domain" description="Terpene synthase metal-binding" evidence="5">
    <location>
        <begin position="295"/>
        <end position="534"/>
    </location>
</feature>
<dbReference type="GO" id="GO:0000287">
    <property type="term" value="F:magnesium ion binding"/>
    <property type="evidence" value="ECO:0007669"/>
    <property type="project" value="InterPro"/>
</dbReference>
<dbReference type="InterPro" id="IPR050148">
    <property type="entry name" value="Terpene_synthase-like"/>
</dbReference>
<proteinExistence type="evidence at transcript level"/>
<protein>
    <submittedName>
        <fullName evidence="6">(-)-germacrene D synthase-like protein 1</fullName>
    </submittedName>
</protein>
<dbReference type="InterPro" id="IPR036965">
    <property type="entry name" value="Terpene_synth_N_sf"/>
</dbReference>
<reference evidence="6" key="1">
    <citation type="submission" date="2019-10" db="EMBL/GenBank/DDBJ databases">
        <authorList>
            <person name="Anand A."/>
            <person name="Kumar S."/>
            <person name="Shih M.D."/>
            <person name="Wu H.P."/>
            <person name="Tawfiq A.A."/>
            <person name="Hsing Y.I."/>
        </authorList>
    </citation>
    <scope>NUCLEOTIDE SEQUENCE</scope>
    <source>
        <strain evidence="6">NIG36279</strain>
        <tissue evidence="6">Developing tissue</tissue>
    </source>
</reference>
<dbReference type="CDD" id="cd00684">
    <property type="entry name" value="Terpene_cyclase_plant_C1"/>
    <property type="match status" value="1"/>
</dbReference>
<dbReference type="GO" id="GO:0016102">
    <property type="term" value="P:diterpenoid biosynthetic process"/>
    <property type="evidence" value="ECO:0007669"/>
    <property type="project" value="InterPro"/>
</dbReference>
<sequence length="593" mass="68620">MAALSSHSVSFQCIRAPMFCSLASMSMVPAVPCGIMRRGGIIRCSSQSSNISVQESSTTYQFPPDVWEGYDFSPSSTDMEEQLEGRRQELKKEVKSMISHTANDPFQQLDSIDKMQRLGVAYHFEHEIKHILETIYNNGTDFLHCTDLYYTSTWFRLLRQAGHYASADVFNKFRDDEGRFHAYIASDALSMLSLYQASYLCIEGEDIMEEAMSFTTKHLNSMLPHLSPPLALQVQNALKLPLHKSVERIEARRYISYYQQDQSRNETLLEFAKLDFNALQKLYRSEITILSSWWKNLNMKSRLNYPVRDRVVEAYVINNSVFFEPQFSLGRIHLTKLWLIFTLIDDAHDAYGNLDELQLLDQAIQRWNDADLSTLTGPLKHVFLESVNFVKEVEREMKERGHFIGVPYMKKGLQDFAKAQFEEVKYLFSEDLPILEKWFPIALRTVGFDTFVEIAAMHMGELATKEIFDWIGSMPKLLTYTYYITRIVDDTASYKRERDMGVNISTVTCYMKEHGVSELEAVKNLSDMLSNLWKNMNRECLQLDFIPMCLLKAILNLSRTMEVFYIDGQDGFTTPKGRTEEIIMSLIVNPIYD</sequence>
<dbReference type="EMBL" id="MN605865">
    <property type="protein sequence ID" value="QLI42759.1"/>
    <property type="molecule type" value="mRNA"/>
</dbReference>
<keyword evidence="2" id="KW-0460">Magnesium</keyword>
<evidence type="ECO:0000256" key="2">
    <source>
        <dbReference type="ARBA" id="ARBA00022842"/>
    </source>
</evidence>
<dbReference type="Pfam" id="PF01397">
    <property type="entry name" value="Terpene_synth"/>
    <property type="match status" value="1"/>
</dbReference>
<dbReference type="InterPro" id="IPR001906">
    <property type="entry name" value="Terpene_synth_N"/>
</dbReference>
<dbReference type="Gene3D" id="1.10.600.10">
    <property type="entry name" value="Farnesyl Diphosphate Synthase"/>
    <property type="match status" value="1"/>
</dbReference>
<dbReference type="SUPFAM" id="SSF48239">
    <property type="entry name" value="Terpenoid cyclases/Protein prenyltransferases"/>
    <property type="match status" value="1"/>
</dbReference>
<dbReference type="FunFam" id="1.50.10.130:FF:000001">
    <property type="entry name" value="Isoprene synthase, chloroplastic"/>
    <property type="match status" value="1"/>
</dbReference>
<dbReference type="AlphaFoldDB" id="A0A7D5TIY0"/>
<dbReference type="InterPro" id="IPR008949">
    <property type="entry name" value="Isoprenoid_synthase_dom_sf"/>
</dbReference>
<dbReference type="PANTHER" id="PTHR31225">
    <property type="entry name" value="OS04G0344100 PROTEIN-RELATED"/>
    <property type="match status" value="1"/>
</dbReference>
<keyword evidence="1" id="KW-0479">Metal-binding</keyword>